<proteinExistence type="predicted"/>
<organism evidence="1 2">
    <name type="scientific">Campylobacter avium LMG 24591</name>
    <dbReference type="NCBI Taxonomy" id="522484"/>
    <lineage>
        <taxon>Bacteria</taxon>
        <taxon>Pseudomonadati</taxon>
        <taxon>Campylobacterota</taxon>
        <taxon>Epsilonproteobacteria</taxon>
        <taxon>Campylobacterales</taxon>
        <taxon>Campylobacteraceae</taxon>
        <taxon>Campylobacter</taxon>
    </lineage>
</organism>
<accession>A0A222MWA0</accession>
<dbReference type="KEGG" id="cavi:CAV_0566"/>
<dbReference type="Proteomes" id="UP000201169">
    <property type="component" value="Chromosome"/>
</dbReference>
<protein>
    <submittedName>
        <fullName evidence="1">Uncharacterized protein</fullName>
    </submittedName>
</protein>
<gene>
    <name evidence="1" type="ORF">CAV_0566</name>
</gene>
<evidence type="ECO:0000313" key="1">
    <source>
        <dbReference type="EMBL" id="ASQ30233.1"/>
    </source>
</evidence>
<evidence type="ECO:0000313" key="2">
    <source>
        <dbReference type="Proteomes" id="UP000201169"/>
    </source>
</evidence>
<reference evidence="1 2" key="1">
    <citation type="submission" date="2017-07" db="EMBL/GenBank/DDBJ databases">
        <title>Analysis of two Campylobacter avium genomes and identification of a novel hippuricase gene.</title>
        <authorList>
            <person name="Miller W.G."/>
            <person name="Chapman M.H."/>
            <person name="Yee E."/>
            <person name="Revez J."/>
            <person name="Bono J.L."/>
            <person name="Rossi M."/>
        </authorList>
    </citation>
    <scope>NUCLEOTIDE SEQUENCE [LARGE SCALE GENOMIC DNA]</scope>
    <source>
        <strain evidence="1 2">LMG 24591</strain>
    </source>
</reference>
<dbReference type="RefSeq" id="WP_148131215.1">
    <property type="nucleotide sequence ID" value="NZ_CP022347.1"/>
</dbReference>
<keyword evidence="2" id="KW-1185">Reference proteome</keyword>
<sequence>MGNILLNTSAYEVDTGGGLRYFEKAFFLENHPVTNEYFTHIPLNSKIFVKKIIVYSNVRRPEWQYAYVDIMSYGRVVDQMTLPPAKTIMFKRENFYHDIRSEHLGIRGAFRLGFNGRNPIYSSYYEANKTFFSCDMEIYF</sequence>
<dbReference type="AlphaFoldDB" id="A0A222MWA0"/>
<dbReference type="EMBL" id="CP022347">
    <property type="protein sequence ID" value="ASQ30233.1"/>
    <property type="molecule type" value="Genomic_DNA"/>
</dbReference>
<name>A0A222MWA0_9BACT</name>